<keyword evidence="1" id="KW-0812">Transmembrane</keyword>
<feature type="transmembrane region" description="Helical" evidence="1">
    <location>
        <begin position="66"/>
        <end position="84"/>
    </location>
</feature>
<feature type="transmembrane region" description="Helical" evidence="1">
    <location>
        <begin position="128"/>
        <end position="145"/>
    </location>
</feature>
<protein>
    <submittedName>
        <fullName evidence="2">Uncharacterized protein</fullName>
    </submittedName>
</protein>
<keyword evidence="1" id="KW-0472">Membrane</keyword>
<accession>A0A4R5DJS9</accession>
<feature type="transmembrane region" description="Helical" evidence="1">
    <location>
        <begin position="91"/>
        <end position="108"/>
    </location>
</feature>
<dbReference type="Proteomes" id="UP000294850">
    <property type="component" value="Unassembled WGS sequence"/>
</dbReference>
<gene>
    <name evidence="2" type="ORF">E0F88_17060</name>
</gene>
<comment type="caution">
    <text evidence="2">The sequence shown here is derived from an EMBL/GenBank/DDBJ whole genome shotgun (WGS) entry which is preliminary data.</text>
</comment>
<evidence type="ECO:0000313" key="2">
    <source>
        <dbReference type="EMBL" id="TDE13617.1"/>
    </source>
</evidence>
<keyword evidence="3" id="KW-1185">Reference proteome</keyword>
<name>A0A4R5DJS9_9BACT</name>
<dbReference type="EMBL" id="SMFL01000006">
    <property type="protein sequence ID" value="TDE13617.1"/>
    <property type="molecule type" value="Genomic_DNA"/>
</dbReference>
<evidence type="ECO:0000256" key="1">
    <source>
        <dbReference type="SAM" id="Phobius"/>
    </source>
</evidence>
<reference evidence="2 3" key="1">
    <citation type="submission" date="2019-03" db="EMBL/GenBank/DDBJ databases">
        <title>Dyadobacter AR-3-6 sp. nov., isolated from arctic soil.</title>
        <authorList>
            <person name="Chaudhary D.K."/>
        </authorList>
    </citation>
    <scope>NUCLEOTIDE SEQUENCE [LARGE SCALE GENOMIC DNA]</scope>
    <source>
        <strain evidence="2 3">AR-3-6</strain>
    </source>
</reference>
<dbReference type="AlphaFoldDB" id="A0A4R5DJS9"/>
<dbReference type="RefSeq" id="WP_131959494.1">
    <property type="nucleotide sequence ID" value="NZ_SMFL01000006.1"/>
</dbReference>
<sequence length="159" mass="18279">MPSTTATRFILLSAISLVIYPAAASFFAEYLLGLFSERTVFNNYLGYQFTAENWRMTWSMLMVYDLWSYILLVQLPYSFIYRFSGLDKLHVIFKLAAFYVLLFSVKMLTPQSSIVSFFGSERYMEKSVLLLAITLVVCPVLIVVLDRFGGILKRQESIA</sequence>
<organism evidence="2 3">
    <name type="scientific">Dyadobacter psychrotolerans</name>
    <dbReference type="NCBI Taxonomy" id="2541721"/>
    <lineage>
        <taxon>Bacteria</taxon>
        <taxon>Pseudomonadati</taxon>
        <taxon>Bacteroidota</taxon>
        <taxon>Cytophagia</taxon>
        <taxon>Cytophagales</taxon>
        <taxon>Spirosomataceae</taxon>
        <taxon>Dyadobacter</taxon>
    </lineage>
</organism>
<proteinExistence type="predicted"/>
<evidence type="ECO:0000313" key="3">
    <source>
        <dbReference type="Proteomes" id="UP000294850"/>
    </source>
</evidence>
<keyword evidence="1" id="KW-1133">Transmembrane helix</keyword>